<dbReference type="CDD" id="cd07802">
    <property type="entry name" value="ASKHA_NBD_FGGY_EcLyxK-like"/>
    <property type="match status" value="1"/>
</dbReference>
<evidence type="ECO:0000256" key="3">
    <source>
        <dbReference type="ARBA" id="ARBA00022777"/>
    </source>
</evidence>
<dbReference type="Pfam" id="PF00370">
    <property type="entry name" value="FGGY_N"/>
    <property type="match status" value="1"/>
</dbReference>
<gene>
    <name evidence="7" type="ORF">N8A98_18735</name>
</gene>
<keyword evidence="3 4" id="KW-0418">Kinase</keyword>
<comment type="similarity">
    <text evidence="1 4">Belongs to the FGGY kinase family.</text>
</comment>
<evidence type="ECO:0000313" key="7">
    <source>
        <dbReference type="EMBL" id="UXN69250.1"/>
    </source>
</evidence>
<dbReference type="SUPFAM" id="SSF53067">
    <property type="entry name" value="Actin-like ATPase domain"/>
    <property type="match status" value="2"/>
</dbReference>
<dbReference type="InterPro" id="IPR018485">
    <property type="entry name" value="FGGY_C"/>
</dbReference>
<dbReference type="RefSeq" id="WP_262167580.1">
    <property type="nucleotide sequence ID" value="NZ_CP104965.1"/>
</dbReference>
<reference evidence="7 8" key="1">
    <citation type="submission" date="2022-09" db="EMBL/GenBank/DDBJ databases">
        <title>Interaction between co-microsymbionts with complementary sets of symbiotic genes in legume-rhizobium systems.</title>
        <authorList>
            <person name="Safronova V."/>
            <person name="Sazanova A."/>
            <person name="Afonin A."/>
            <person name="Chirak E."/>
        </authorList>
    </citation>
    <scope>NUCLEOTIDE SEQUENCE [LARGE SCALE GENOMIC DNA]</scope>
    <source>
        <strain evidence="7 8">A18/4-1</strain>
    </source>
</reference>
<evidence type="ECO:0000313" key="8">
    <source>
        <dbReference type="Proteomes" id="UP001061862"/>
    </source>
</evidence>
<organism evidence="7 8">
    <name type="scientific">Devosia neptuniae</name>
    <dbReference type="NCBI Taxonomy" id="191302"/>
    <lineage>
        <taxon>Bacteria</taxon>
        <taxon>Pseudomonadati</taxon>
        <taxon>Pseudomonadota</taxon>
        <taxon>Alphaproteobacteria</taxon>
        <taxon>Hyphomicrobiales</taxon>
        <taxon>Devosiaceae</taxon>
        <taxon>Devosia</taxon>
    </lineage>
</organism>
<sequence length="500" mass="53334">MADYILGLDAGNTVIKAIIFDLDGNELAVAAEDGHSTMPQPGHVERDLDELWVNTQQVIRRCVEAAGIDAADIRAIGCAGHGNGLYALDRAGAPLIGIQSIDTRGSQTVREWQALGVGEKTFPLCRQKPWAAQTPTLLAWLKQHRPDLFAEIGTVFLCKDYVVWRLTSARVSETSDMAGCGLLQVPERSYSAELMAAYGLDDCLPLLPALLEPTDIAGQISADVAAATGLRTGTPVVAGLFDVVASAIGSGVTQTGAASIIAGTWSINQVVTDEAPDDPSIFMLCTFDRQRWLAIESSATSAVNLEWMVREFFGEDHGAAFERCSELVASVDPRDEMPIYHPFLFGAQQDGQARAGYYGILGWHTKAHMLRALFEGVAFEHRRHIETLAAAGAGFTEAVLSGGGSRSSVWPQIFADLLGVPVTVARGRETGALGAAIAAGTGIGLFADFTAGAAAMTAVAKRFEPSPALKPVYDRRYATFLELGQAMKPIWAHMAKDNAA</sequence>
<evidence type="ECO:0000259" key="6">
    <source>
        <dbReference type="Pfam" id="PF02782"/>
    </source>
</evidence>
<dbReference type="GO" id="GO:0016301">
    <property type="term" value="F:kinase activity"/>
    <property type="evidence" value="ECO:0007669"/>
    <property type="project" value="UniProtKB-KW"/>
</dbReference>
<dbReference type="PANTHER" id="PTHR43095">
    <property type="entry name" value="SUGAR KINASE"/>
    <property type="match status" value="1"/>
</dbReference>
<dbReference type="InterPro" id="IPR000577">
    <property type="entry name" value="Carb_kinase_FGGY"/>
</dbReference>
<dbReference type="InterPro" id="IPR018483">
    <property type="entry name" value="Carb_kinase_FGGY_CS"/>
</dbReference>
<evidence type="ECO:0000256" key="2">
    <source>
        <dbReference type="ARBA" id="ARBA00022679"/>
    </source>
</evidence>
<dbReference type="InterPro" id="IPR043129">
    <property type="entry name" value="ATPase_NBD"/>
</dbReference>
<protein>
    <submittedName>
        <fullName evidence="7">Carbohydrate kinase</fullName>
    </submittedName>
</protein>
<accession>A0ABY6CAU4</accession>
<feature type="domain" description="Carbohydrate kinase FGGY N-terminal" evidence="5">
    <location>
        <begin position="4"/>
        <end position="249"/>
    </location>
</feature>
<dbReference type="PROSITE" id="PS00445">
    <property type="entry name" value="FGGY_KINASES_2"/>
    <property type="match status" value="1"/>
</dbReference>
<evidence type="ECO:0000256" key="4">
    <source>
        <dbReference type="RuleBase" id="RU003733"/>
    </source>
</evidence>
<dbReference type="InterPro" id="IPR018484">
    <property type="entry name" value="FGGY_N"/>
</dbReference>
<proteinExistence type="inferred from homology"/>
<dbReference type="Pfam" id="PF02782">
    <property type="entry name" value="FGGY_C"/>
    <property type="match status" value="1"/>
</dbReference>
<keyword evidence="2 4" id="KW-0808">Transferase</keyword>
<dbReference type="Gene3D" id="3.30.420.40">
    <property type="match status" value="2"/>
</dbReference>
<feature type="domain" description="Carbohydrate kinase FGGY C-terminal" evidence="6">
    <location>
        <begin position="259"/>
        <end position="440"/>
    </location>
</feature>
<keyword evidence="8" id="KW-1185">Reference proteome</keyword>
<dbReference type="PANTHER" id="PTHR43095:SF3">
    <property type="entry name" value="L-XYLULOSE_3-KETO-L-GULONATE KINASE"/>
    <property type="match status" value="1"/>
</dbReference>
<evidence type="ECO:0000259" key="5">
    <source>
        <dbReference type="Pfam" id="PF00370"/>
    </source>
</evidence>
<evidence type="ECO:0000256" key="1">
    <source>
        <dbReference type="ARBA" id="ARBA00009156"/>
    </source>
</evidence>
<dbReference type="Proteomes" id="UP001061862">
    <property type="component" value="Chromosome"/>
</dbReference>
<dbReference type="PIRSF" id="PIRSF000538">
    <property type="entry name" value="GlpK"/>
    <property type="match status" value="1"/>
</dbReference>
<dbReference type="InterPro" id="IPR050406">
    <property type="entry name" value="FGGY_Carb_Kinase"/>
</dbReference>
<name>A0ABY6CAU4_9HYPH</name>
<dbReference type="EMBL" id="CP104965">
    <property type="protein sequence ID" value="UXN69250.1"/>
    <property type="molecule type" value="Genomic_DNA"/>
</dbReference>